<keyword evidence="3" id="KW-0347">Helicase</keyword>
<name>X1UID4_9ZZZZ</name>
<evidence type="ECO:0000256" key="1">
    <source>
        <dbReference type="ARBA" id="ARBA00022741"/>
    </source>
</evidence>
<organism evidence="6">
    <name type="scientific">marine sediment metagenome</name>
    <dbReference type="NCBI Taxonomy" id="412755"/>
    <lineage>
        <taxon>unclassified sequences</taxon>
        <taxon>metagenomes</taxon>
        <taxon>ecological metagenomes</taxon>
    </lineage>
</organism>
<feature type="domain" description="UvrD-like helicase C-terminal" evidence="5">
    <location>
        <begin position="70"/>
        <end position="131"/>
    </location>
</feature>
<dbReference type="InterPro" id="IPR014017">
    <property type="entry name" value="DNA_helicase_UvrD-like_C"/>
</dbReference>
<feature type="non-terminal residue" evidence="6">
    <location>
        <position position="188"/>
    </location>
</feature>
<evidence type="ECO:0000256" key="3">
    <source>
        <dbReference type="ARBA" id="ARBA00022806"/>
    </source>
</evidence>
<dbReference type="Pfam" id="PF13361">
    <property type="entry name" value="UvrD_C"/>
    <property type="match status" value="1"/>
</dbReference>
<dbReference type="GO" id="GO:0005524">
    <property type="term" value="F:ATP binding"/>
    <property type="evidence" value="ECO:0007669"/>
    <property type="project" value="UniProtKB-KW"/>
</dbReference>
<comment type="caution">
    <text evidence="6">The sequence shown here is derived from an EMBL/GenBank/DDBJ whole genome shotgun (WGS) entry which is preliminary data.</text>
</comment>
<gene>
    <name evidence="6" type="ORF">S12H4_48241</name>
</gene>
<proteinExistence type="predicted"/>
<evidence type="ECO:0000256" key="4">
    <source>
        <dbReference type="ARBA" id="ARBA00022840"/>
    </source>
</evidence>
<evidence type="ECO:0000256" key="2">
    <source>
        <dbReference type="ARBA" id="ARBA00022801"/>
    </source>
</evidence>
<dbReference type="InterPro" id="IPR027417">
    <property type="entry name" value="P-loop_NTPase"/>
</dbReference>
<dbReference type="SUPFAM" id="SSF52540">
    <property type="entry name" value="P-loop containing nucleoside triphosphate hydrolases"/>
    <property type="match status" value="1"/>
</dbReference>
<reference evidence="6" key="1">
    <citation type="journal article" date="2014" name="Front. Microbiol.">
        <title>High frequency of phylogenetically diverse reductive dehalogenase-homologous genes in deep subseafloor sedimentary metagenomes.</title>
        <authorList>
            <person name="Kawai M."/>
            <person name="Futagami T."/>
            <person name="Toyoda A."/>
            <person name="Takaki Y."/>
            <person name="Nishi S."/>
            <person name="Hori S."/>
            <person name="Arai W."/>
            <person name="Tsubouchi T."/>
            <person name="Morono Y."/>
            <person name="Uchiyama I."/>
            <person name="Ito T."/>
            <person name="Fujiyama A."/>
            <person name="Inagaki F."/>
            <person name="Takami H."/>
        </authorList>
    </citation>
    <scope>NUCLEOTIDE SEQUENCE</scope>
    <source>
        <strain evidence="6">Expedition CK06-06</strain>
    </source>
</reference>
<protein>
    <recommendedName>
        <fullName evidence="5">UvrD-like helicase C-terminal domain-containing protein</fullName>
    </recommendedName>
</protein>
<evidence type="ECO:0000313" key="6">
    <source>
        <dbReference type="EMBL" id="GAJ03337.1"/>
    </source>
</evidence>
<accession>X1UID4</accession>
<dbReference type="AlphaFoldDB" id="X1UID4"/>
<keyword evidence="4" id="KW-0067">ATP-binding</keyword>
<dbReference type="GO" id="GO:0016787">
    <property type="term" value="F:hydrolase activity"/>
    <property type="evidence" value="ECO:0007669"/>
    <property type="project" value="UniProtKB-KW"/>
</dbReference>
<keyword evidence="2" id="KW-0378">Hydrolase</keyword>
<evidence type="ECO:0000259" key="5">
    <source>
        <dbReference type="Pfam" id="PF13361"/>
    </source>
</evidence>
<sequence length="188" mass="21614">MQDAESWVEKIRLTAKIHPEMNLLLNAIDQTLLRAGRDPLGKTVKEFWEALDGPRLTACLYGMAGVANCLRFFEILEDAEQGIPQETLNRIEVILDSLYEPIDPTTSRSQVQMMTIHRAKGLEFDCVFIPFMDYRPLTSGPKTPPPYLLERMPGAGDKHLIAMGKDRRTEEPTPTYRLLKKLQREREW</sequence>
<keyword evidence="1" id="KW-0547">Nucleotide-binding</keyword>
<dbReference type="EMBL" id="BARW01030127">
    <property type="protein sequence ID" value="GAJ03337.1"/>
    <property type="molecule type" value="Genomic_DNA"/>
</dbReference>
<dbReference type="Gene3D" id="3.40.50.300">
    <property type="entry name" value="P-loop containing nucleotide triphosphate hydrolases"/>
    <property type="match status" value="1"/>
</dbReference>
<dbReference type="GO" id="GO:0004386">
    <property type="term" value="F:helicase activity"/>
    <property type="evidence" value="ECO:0007669"/>
    <property type="project" value="UniProtKB-KW"/>
</dbReference>